<dbReference type="AlphaFoldDB" id="A0A0G4GBJ8"/>
<feature type="compositionally biased region" description="Polar residues" evidence="7">
    <location>
        <begin position="367"/>
        <end position="377"/>
    </location>
</feature>
<keyword evidence="3 8" id="KW-0812">Transmembrane</keyword>
<comment type="subcellular location">
    <subcellularLocation>
        <location evidence="1">Endoplasmic reticulum membrane</location>
        <topology evidence="1">Multi-pass membrane protein</topology>
    </subcellularLocation>
</comment>
<evidence type="ECO:0000256" key="3">
    <source>
        <dbReference type="ARBA" id="ARBA00022692"/>
    </source>
</evidence>
<dbReference type="EMBL" id="CDMY01000613">
    <property type="protein sequence ID" value="CEM26377.1"/>
    <property type="molecule type" value="Genomic_DNA"/>
</dbReference>
<dbReference type="InterPro" id="IPR057433">
    <property type="entry name" value="LMF1/2_C"/>
</dbReference>
<feature type="transmembrane region" description="Helical" evidence="8">
    <location>
        <begin position="37"/>
        <end position="55"/>
    </location>
</feature>
<feature type="transmembrane region" description="Helical" evidence="8">
    <location>
        <begin position="108"/>
        <end position="137"/>
    </location>
</feature>
<dbReference type="OMA" id="HYTPWSQ"/>
<dbReference type="OrthoDB" id="434126at2759"/>
<dbReference type="PANTHER" id="PTHR14463">
    <property type="entry name" value="LIPASE MATURATION FACTOR"/>
    <property type="match status" value="1"/>
</dbReference>
<accession>A0A0G4GBJ8</accession>
<feature type="transmembrane region" description="Helical" evidence="8">
    <location>
        <begin position="181"/>
        <end position="200"/>
    </location>
</feature>
<dbReference type="GO" id="GO:0005789">
    <property type="term" value="C:endoplasmic reticulum membrane"/>
    <property type="evidence" value="ECO:0007669"/>
    <property type="project" value="UniProtKB-SubCell"/>
</dbReference>
<feature type="transmembrane region" description="Helical" evidence="8">
    <location>
        <begin position="269"/>
        <end position="286"/>
    </location>
</feature>
<dbReference type="VEuPathDB" id="CryptoDB:Vbra_17382"/>
<evidence type="ECO:0000259" key="10">
    <source>
        <dbReference type="Pfam" id="PF25179"/>
    </source>
</evidence>
<sequence>MSSRNTAQRRMSPIIDGLRALAPQSELRGSFWLTRIVFLRFIGFIYCVAFLVAALQNDGLIGPSGLLPARTYMSQVKQQLEGLPWYQRVAEVPSIFLFIECSSLNLALVAWAGVALSVVLVVVGGGPCWLMAALWGLYHSIVNVGQRWYSFGWESQLLESGFLAIFLCPLAWGFTRLPSSWPTPLVCIWGYRWLIFRIMLGAGLIKLRGDPCWRDLTCMEYHYQTQPVPNPVSWYLHHNPQEFHWAETLVNHIVECCLSFNLLIPLRQCRLLGGAVQILFQMMLIVSGNLSFLNWLTILPAIFCFDDLSLSFLFPKATVDRVRQLTSGKSPPPPPPLPAMPSAKSSHTHSTHASGDEHPPGPASDPTAFSVTPTGQLRQRRRTTAAGREDSTNGGAHETPPEADAKKTTTDKQRKSREQQQQQGGGRAVKGRAGEKRRPGAAVWLVAVSVLRTCVEVGVFVLLFKLSRPVVQNLISSRQMMNTSFDRFRLVNTYGAFGSVTKQRTEVIFEGTNATRPDDPEAVWQEYGFICKPGRVDRRPCIISPYHYRLDWLMWFAAFSSYKQHPWLVHLGYKLLKNEKAVLRLMAHNPFPDQPPTFVRASHYKYRYTKPKETGWFGKGDWWHRRYKGEYLPPVSVDDPALVHFVERNKWA</sequence>
<gene>
    <name evidence="11" type="ORF">Vbra_17382</name>
</gene>
<dbReference type="InParanoid" id="A0A0G4GBJ8"/>
<dbReference type="InterPro" id="IPR009613">
    <property type="entry name" value="LMF"/>
</dbReference>
<evidence type="ECO:0000313" key="11">
    <source>
        <dbReference type="EMBL" id="CEM26377.1"/>
    </source>
</evidence>
<protein>
    <recommendedName>
        <fullName evidence="13">Lipase maturation factor</fullName>
    </recommendedName>
</protein>
<name>A0A0G4GBJ8_VITBC</name>
<dbReference type="GO" id="GO:0051604">
    <property type="term" value="P:protein maturation"/>
    <property type="evidence" value="ECO:0007669"/>
    <property type="project" value="InterPro"/>
</dbReference>
<organism evidence="11 12">
    <name type="scientific">Vitrella brassicaformis (strain CCMP3155)</name>
    <dbReference type="NCBI Taxonomy" id="1169540"/>
    <lineage>
        <taxon>Eukaryota</taxon>
        <taxon>Sar</taxon>
        <taxon>Alveolata</taxon>
        <taxon>Colpodellida</taxon>
        <taxon>Vitrellaceae</taxon>
        <taxon>Vitrella</taxon>
    </lineage>
</organism>
<feature type="compositionally biased region" description="Basic and acidic residues" evidence="7">
    <location>
        <begin position="399"/>
        <end position="418"/>
    </location>
</feature>
<reference evidence="11 12" key="1">
    <citation type="submission" date="2014-11" db="EMBL/GenBank/DDBJ databases">
        <authorList>
            <person name="Zhu J."/>
            <person name="Qi W."/>
            <person name="Song R."/>
        </authorList>
    </citation>
    <scope>NUCLEOTIDE SEQUENCE [LARGE SCALE GENOMIC DNA]</scope>
</reference>
<dbReference type="Proteomes" id="UP000041254">
    <property type="component" value="Unassembled WGS sequence"/>
</dbReference>
<evidence type="ECO:0000256" key="2">
    <source>
        <dbReference type="ARBA" id="ARBA00005512"/>
    </source>
</evidence>
<comment type="similarity">
    <text evidence="2">Belongs to the lipase maturation factor family.</text>
</comment>
<evidence type="ECO:0000256" key="5">
    <source>
        <dbReference type="ARBA" id="ARBA00022989"/>
    </source>
</evidence>
<evidence type="ECO:0008006" key="13">
    <source>
        <dbReference type="Google" id="ProtNLM"/>
    </source>
</evidence>
<proteinExistence type="inferred from homology"/>
<dbReference type="PANTHER" id="PTHR14463:SF10">
    <property type="entry name" value="LIPASE MATURATION FACTOR 1"/>
    <property type="match status" value="1"/>
</dbReference>
<evidence type="ECO:0000256" key="4">
    <source>
        <dbReference type="ARBA" id="ARBA00022824"/>
    </source>
</evidence>
<evidence type="ECO:0000256" key="1">
    <source>
        <dbReference type="ARBA" id="ARBA00004477"/>
    </source>
</evidence>
<feature type="transmembrane region" description="Helical" evidence="8">
    <location>
        <begin position="157"/>
        <end position="175"/>
    </location>
</feature>
<dbReference type="FunCoup" id="A0A0G4GBJ8">
    <property type="interactions" value="1"/>
</dbReference>
<keyword evidence="12" id="KW-1185">Reference proteome</keyword>
<evidence type="ECO:0000259" key="9">
    <source>
        <dbReference type="Pfam" id="PF06762"/>
    </source>
</evidence>
<evidence type="ECO:0000313" key="12">
    <source>
        <dbReference type="Proteomes" id="UP000041254"/>
    </source>
</evidence>
<feature type="compositionally biased region" description="Pro residues" evidence="7">
    <location>
        <begin position="330"/>
        <end position="339"/>
    </location>
</feature>
<evidence type="ECO:0000256" key="7">
    <source>
        <dbReference type="SAM" id="MobiDB-lite"/>
    </source>
</evidence>
<dbReference type="Pfam" id="PF06762">
    <property type="entry name" value="LMF1"/>
    <property type="match status" value="1"/>
</dbReference>
<feature type="domain" description="Lipase maturation factor 1/2 N-terminal" evidence="9">
    <location>
        <begin position="149"/>
        <end position="310"/>
    </location>
</feature>
<evidence type="ECO:0000256" key="6">
    <source>
        <dbReference type="ARBA" id="ARBA00023136"/>
    </source>
</evidence>
<keyword evidence="5 8" id="KW-1133">Transmembrane helix</keyword>
<keyword evidence="6 8" id="KW-0472">Membrane</keyword>
<evidence type="ECO:0000256" key="8">
    <source>
        <dbReference type="SAM" id="Phobius"/>
    </source>
</evidence>
<dbReference type="InterPro" id="IPR057434">
    <property type="entry name" value="LMF1/2_N"/>
</dbReference>
<dbReference type="PhylomeDB" id="A0A0G4GBJ8"/>
<dbReference type="STRING" id="1169540.A0A0G4GBJ8"/>
<feature type="domain" description="Lipase maturation factor 1/2 C-terminal" evidence="10">
    <location>
        <begin position="490"/>
        <end position="633"/>
    </location>
</feature>
<keyword evidence="4" id="KW-0256">Endoplasmic reticulum</keyword>
<dbReference type="Pfam" id="PF25179">
    <property type="entry name" value="LMF1_C"/>
    <property type="match status" value="1"/>
</dbReference>
<feature type="region of interest" description="Disordered" evidence="7">
    <location>
        <begin position="324"/>
        <end position="436"/>
    </location>
</feature>